<dbReference type="InterPro" id="IPR018756">
    <property type="entry name" value="DUF2314"/>
</dbReference>
<dbReference type="EMBL" id="QTSU01000001">
    <property type="protein sequence ID" value="RDZ29224.1"/>
    <property type="molecule type" value="Genomic_DNA"/>
</dbReference>
<feature type="domain" description="DUF2314" evidence="2">
    <location>
        <begin position="38"/>
        <end position="163"/>
    </location>
</feature>
<feature type="chain" id="PRO_5016836068" evidence="1">
    <location>
        <begin position="20"/>
        <end position="166"/>
    </location>
</feature>
<evidence type="ECO:0000313" key="3">
    <source>
        <dbReference type="EMBL" id="RDZ29224.1"/>
    </source>
</evidence>
<organism evidence="3 4">
    <name type="scientific">Lysobacter silvisoli</name>
    <dbReference type="NCBI Taxonomy" id="2293254"/>
    <lineage>
        <taxon>Bacteria</taxon>
        <taxon>Pseudomonadati</taxon>
        <taxon>Pseudomonadota</taxon>
        <taxon>Gammaproteobacteria</taxon>
        <taxon>Lysobacterales</taxon>
        <taxon>Lysobacteraceae</taxon>
        <taxon>Lysobacter</taxon>
    </lineage>
</organism>
<reference evidence="3 4" key="1">
    <citation type="submission" date="2018-08" db="EMBL/GenBank/DDBJ databases">
        <title>Lysobacter sp. zong2l5, whole genome shotgun sequence.</title>
        <authorList>
            <person name="Zhang X."/>
            <person name="Feng G."/>
            <person name="Zhu H."/>
        </authorList>
    </citation>
    <scope>NUCLEOTIDE SEQUENCE [LARGE SCALE GENOMIC DNA]</scope>
    <source>
        <strain evidence="4">zong2l5</strain>
    </source>
</reference>
<gene>
    <name evidence="3" type="ORF">DX914_09085</name>
</gene>
<evidence type="ECO:0000313" key="4">
    <source>
        <dbReference type="Proteomes" id="UP000264492"/>
    </source>
</evidence>
<dbReference type="OrthoDB" id="8905150at2"/>
<protein>
    <submittedName>
        <fullName evidence="3">DUF2314 domain-containing protein</fullName>
    </submittedName>
</protein>
<keyword evidence="1" id="KW-0732">Signal</keyword>
<proteinExistence type="predicted"/>
<dbReference type="AlphaFoldDB" id="A0A371K5S8"/>
<feature type="signal peptide" evidence="1">
    <location>
        <begin position="1"/>
        <end position="19"/>
    </location>
</feature>
<accession>A0A371K5S8</accession>
<dbReference type="Pfam" id="PF10077">
    <property type="entry name" value="DUF2314"/>
    <property type="match status" value="1"/>
</dbReference>
<comment type="caution">
    <text evidence="3">The sequence shown here is derived from an EMBL/GenBank/DDBJ whole genome shotgun (WGS) entry which is preliminary data.</text>
</comment>
<sequence length="166" mass="18565">MHKTVIAMALACAFGAADAQTLVERAQRDEVALTRAEDPKMQAAYAKARAGLDEFLALQREPPAHLTGFSVKVGVKEGERTEFFWMGDLQVEGEGYSAVIDNKPRIVHRVHMGERYAFAREEIVDWTYRDSERQATHGNFTACALIARESPEQAEAFKLRFGLSCD</sequence>
<dbReference type="Proteomes" id="UP000264492">
    <property type="component" value="Unassembled WGS sequence"/>
</dbReference>
<name>A0A371K5S8_9GAMM</name>
<keyword evidence="4" id="KW-1185">Reference proteome</keyword>
<evidence type="ECO:0000256" key="1">
    <source>
        <dbReference type="SAM" id="SignalP"/>
    </source>
</evidence>
<dbReference type="RefSeq" id="WP_115858661.1">
    <property type="nucleotide sequence ID" value="NZ_QTSU01000001.1"/>
</dbReference>
<evidence type="ECO:0000259" key="2">
    <source>
        <dbReference type="Pfam" id="PF10077"/>
    </source>
</evidence>